<dbReference type="Proteomes" id="UP000248689">
    <property type="component" value="Unassembled WGS sequence"/>
</dbReference>
<sequence length="126" mass="13762">MELTKSGLLLLGLPYNGKLYFEAKVHAMTIGDECEALEAIENSKKEASSIDSKVVQNMLVDLAYLSAQIEIVGIPKSALTPRFLLENLSTDDYAILFSLIDDVRKKRIDAGESPETADDKASTKPA</sequence>
<name>A0A328C1U7_9PAST</name>
<reference evidence="2" key="1">
    <citation type="submission" date="2018-02" db="EMBL/GenBank/DDBJ databases">
        <title>Glaesserella australis sp. nov., isolated from the lungs of pigs.</title>
        <authorList>
            <person name="Turni C."/>
            <person name="Christensen H."/>
        </authorList>
    </citation>
    <scope>NUCLEOTIDE SEQUENCE [LARGE SCALE GENOMIC DNA]</scope>
    <source>
        <strain evidence="2">HS4635</strain>
    </source>
</reference>
<organism evidence="1 2">
    <name type="scientific">Glaesserella australis</name>
    <dbReference type="NCBI Taxonomy" id="2094024"/>
    <lineage>
        <taxon>Bacteria</taxon>
        <taxon>Pseudomonadati</taxon>
        <taxon>Pseudomonadota</taxon>
        <taxon>Gammaproteobacteria</taxon>
        <taxon>Pasteurellales</taxon>
        <taxon>Pasteurellaceae</taxon>
        <taxon>Glaesserella</taxon>
    </lineage>
</organism>
<accession>A0A328C1U7</accession>
<comment type="caution">
    <text evidence="1">The sequence shown here is derived from an EMBL/GenBank/DDBJ whole genome shotgun (WGS) entry which is preliminary data.</text>
</comment>
<dbReference type="AlphaFoldDB" id="A0A328C1U7"/>
<evidence type="ECO:0000313" key="2">
    <source>
        <dbReference type="Proteomes" id="UP000248689"/>
    </source>
</evidence>
<keyword evidence="2" id="KW-1185">Reference proteome</keyword>
<evidence type="ECO:0008006" key="3">
    <source>
        <dbReference type="Google" id="ProtNLM"/>
    </source>
</evidence>
<dbReference type="EMBL" id="PTPX01000014">
    <property type="protein sequence ID" value="RAL18484.1"/>
    <property type="molecule type" value="Genomic_DNA"/>
</dbReference>
<gene>
    <name evidence="1" type="ORF">C5N92_07150</name>
</gene>
<proteinExistence type="predicted"/>
<protein>
    <recommendedName>
        <fullName evidence="3">Phage tail protein</fullName>
    </recommendedName>
</protein>
<dbReference type="OrthoDB" id="5684660at2"/>
<dbReference type="RefSeq" id="WP_111750166.1">
    <property type="nucleotide sequence ID" value="NZ_PTPX01000014.1"/>
</dbReference>
<evidence type="ECO:0000313" key="1">
    <source>
        <dbReference type="EMBL" id="RAL18484.1"/>
    </source>
</evidence>